<dbReference type="SUPFAM" id="SSF53448">
    <property type="entry name" value="Nucleotide-diphospho-sugar transferases"/>
    <property type="match status" value="1"/>
</dbReference>
<dbReference type="PANTHER" id="PTHR48090:SF8">
    <property type="entry name" value="GLYCOSYLTRANSFERASE CSBB-RELATED"/>
    <property type="match status" value="1"/>
</dbReference>
<reference evidence="2" key="1">
    <citation type="journal article" date="2013" name="Environ. Microbiol.">
        <title>Seasonally variable intestinal metagenomes of the red palm weevil (Rhynchophorus ferrugineus).</title>
        <authorList>
            <person name="Jia S."/>
            <person name="Zhang X."/>
            <person name="Zhang G."/>
            <person name="Yin A."/>
            <person name="Zhang S."/>
            <person name="Li F."/>
            <person name="Wang L."/>
            <person name="Zhao D."/>
            <person name="Yun Q."/>
            <person name="Tala"/>
            <person name="Wang J."/>
            <person name="Sun G."/>
            <person name="Baabdullah M."/>
            <person name="Yu X."/>
            <person name="Hu S."/>
            <person name="Al-Mssallem I.S."/>
            <person name="Yu J."/>
        </authorList>
    </citation>
    <scope>NUCLEOTIDE SEQUENCE</scope>
</reference>
<dbReference type="InterPro" id="IPR050256">
    <property type="entry name" value="Glycosyltransferase_2"/>
</dbReference>
<feature type="domain" description="Glycosyltransferase 2-like" evidence="1">
    <location>
        <begin position="7"/>
        <end position="53"/>
    </location>
</feature>
<sequence>MRNLGTHDDRVAWVELSRNFGKEIAMIAGLDHVTGDATVLLDADLQDPPELIPA</sequence>
<dbReference type="Gene3D" id="3.90.550.10">
    <property type="entry name" value="Spore Coat Polysaccharide Biosynthesis Protein SpsA, Chain A"/>
    <property type="match status" value="1"/>
</dbReference>
<dbReference type="Pfam" id="PF00535">
    <property type="entry name" value="Glycos_transf_2"/>
    <property type="match status" value="1"/>
</dbReference>
<dbReference type="InterPro" id="IPR029044">
    <property type="entry name" value="Nucleotide-diphossugar_trans"/>
</dbReference>
<evidence type="ECO:0000313" key="2">
    <source>
        <dbReference type="EMBL" id="AIA88012.1"/>
    </source>
</evidence>
<dbReference type="InterPro" id="IPR001173">
    <property type="entry name" value="Glyco_trans_2-like"/>
</dbReference>
<name>A0A060BZB7_9BACL</name>
<dbReference type="GO" id="GO:0005886">
    <property type="term" value="C:plasma membrane"/>
    <property type="evidence" value="ECO:0007669"/>
    <property type="project" value="TreeGrafter"/>
</dbReference>
<proteinExistence type="predicted"/>
<dbReference type="AlphaFoldDB" id="A0A060BZB7"/>
<accession>A0A060BZB7</accession>
<dbReference type="PANTHER" id="PTHR48090">
    <property type="entry name" value="UNDECAPRENYL-PHOSPHATE 4-DEOXY-4-FORMAMIDO-L-ARABINOSE TRANSFERASE-RELATED"/>
    <property type="match status" value="1"/>
</dbReference>
<evidence type="ECO:0000259" key="1">
    <source>
        <dbReference type="Pfam" id="PF00535"/>
    </source>
</evidence>
<dbReference type="EMBL" id="KF120734">
    <property type="protein sequence ID" value="AIA88012.1"/>
    <property type="molecule type" value="Genomic_DNA"/>
</dbReference>
<protein>
    <submittedName>
        <fullName evidence="2">CAZy families GT2 protein</fullName>
    </submittedName>
</protein>
<organism evidence="2">
    <name type="scientific">uncultured Paenibacillus sp</name>
    <dbReference type="NCBI Taxonomy" id="227322"/>
    <lineage>
        <taxon>Bacteria</taxon>
        <taxon>Bacillati</taxon>
        <taxon>Bacillota</taxon>
        <taxon>Bacilli</taxon>
        <taxon>Bacillales</taxon>
        <taxon>Paenibacillaceae</taxon>
        <taxon>Paenibacillus</taxon>
        <taxon>environmental samples</taxon>
    </lineage>
</organism>